<dbReference type="InterPro" id="IPR011195">
    <property type="entry name" value="UCP010256"/>
</dbReference>
<dbReference type="InterPro" id="IPR008912">
    <property type="entry name" value="Uncharacterised_CoxE"/>
</dbReference>
<accession>A0ABU5E207</accession>
<dbReference type="Proteomes" id="UP001271769">
    <property type="component" value="Unassembled WGS sequence"/>
</dbReference>
<dbReference type="RefSeq" id="WP_320502069.1">
    <property type="nucleotide sequence ID" value="NZ_JAXCLX010000003.1"/>
</dbReference>
<feature type="region of interest" description="Disordered" evidence="1">
    <location>
        <begin position="106"/>
        <end position="144"/>
    </location>
</feature>
<dbReference type="InterPro" id="IPR036465">
    <property type="entry name" value="vWFA_dom_sf"/>
</dbReference>
<evidence type="ECO:0000313" key="3">
    <source>
        <dbReference type="Proteomes" id="UP001271769"/>
    </source>
</evidence>
<name>A0ABU5E207_9PROT</name>
<dbReference type="PANTHER" id="PTHR39338:SF6">
    <property type="entry name" value="BLL5662 PROTEIN"/>
    <property type="match status" value="1"/>
</dbReference>
<sequence>MSAAAIPDLGVALRRRVAGFARTLRDNGYKIGLAESADALRVIAAEGVDRPAAARSALKALLCGRRSDWEGFDALFDAYWLGRRVKTRVATSNQAALATQSTQRLLGPATASSGGQDLATDVARGPGNDADNAAPQGRREGASRFETLARTDFRKIADPDELAKAHALAERLSRRMRANLTRRTRNARKGTRIDLRRTIHASLGSGGTPLDLVHRLPKKRPLRLVLLVDASGSMSLYTGIFLRFVHGLLDHFREAEAFLFHTRLVHVSDALREKDTMRALDRLGLMAEGVGGGTRAGDALATFNRWHAARVLHSRTCVVIFSDGYDTSPPELLGAEMQRLRRRCRRIVWLNPLIGWEGYAPTARGMAAALPYIDLFAPAHNLASLAALEPYLIRL</sequence>
<reference evidence="2 3" key="1">
    <citation type="journal article" date="2013" name="Antonie Van Leeuwenhoek">
        <title>Dongia rigui sp. nov., isolated from freshwater of a large wetland in Korea.</title>
        <authorList>
            <person name="Baik K.S."/>
            <person name="Hwang Y.M."/>
            <person name="Choi J.S."/>
            <person name="Kwon J."/>
            <person name="Seong C.N."/>
        </authorList>
    </citation>
    <scope>NUCLEOTIDE SEQUENCE [LARGE SCALE GENOMIC DNA]</scope>
    <source>
        <strain evidence="2 3">04SU4-P</strain>
    </source>
</reference>
<comment type="caution">
    <text evidence="2">The sequence shown here is derived from an EMBL/GenBank/DDBJ whole genome shotgun (WGS) entry which is preliminary data.</text>
</comment>
<dbReference type="Gene3D" id="3.40.50.410">
    <property type="entry name" value="von Willebrand factor, type A domain"/>
    <property type="match status" value="1"/>
</dbReference>
<gene>
    <name evidence="2" type="ORF">SMD31_16765</name>
</gene>
<dbReference type="SUPFAM" id="SSF53300">
    <property type="entry name" value="vWA-like"/>
    <property type="match status" value="1"/>
</dbReference>
<dbReference type="Pfam" id="PF05762">
    <property type="entry name" value="VWA_CoxE"/>
    <property type="match status" value="1"/>
</dbReference>
<keyword evidence="3" id="KW-1185">Reference proteome</keyword>
<dbReference type="PIRSF" id="PIRSF010256">
    <property type="entry name" value="CoxE_vWa"/>
    <property type="match status" value="1"/>
</dbReference>
<dbReference type="EMBL" id="JAXCLX010000003">
    <property type="protein sequence ID" value="MDY0873595.1"/>
    <property type="molecule type" value="Genomic_DNA"/>
</dbReference>
<protein>
    <submittedName>
        <fullName evidence="2">VWA domain-containing protein</fullName>
    </submittedName>
</protein>
<feature type="compositionally biased region" description="Polar residues" evidence="1">
    <location>
        <begin position="106"/>
        <end position="115"/>
    </location>
</feature>
<dbReference type="PANTHER" id="PTHR39338">
    <property type="entry name" value="BLL5662 PROTEIN-RELATED"/>
    <property type="match status" value="1"/>
</dbReference>
<proteinExistence type="predicted"/>
<evidence type="ECO:0000256" key="1">
    <source>
        <dbReference type="SAM" id="MobiDB-lite"/>
    </source>
</evidence>
<evidence type="ECO:0000313" key="2">
    <source>
        <dbReference type="EMBL" id="MDY0873595.1"/>
    </source>
</evidence>
<organism evidence="2 3">
    <name type="scientific">Dongia rigui</name>
    <dbReference type="NCBI Taxonomy" id="940149"/>
    <lineage>
        <taxon>Bacteria</taxon>
        <taxon>Pseudomonadati</taxon>
        <taxon>Pseudomonadota</taxon>
        <taxon>Alphaproteobacteria</taxon>
        <taxon>Rhodospirillales</taxon>
        <taxon>Dongiaceae</taxon>
        <taxon>Dongia</taxon>
    </lineage>
</organism>
<dbReference type="CDD" id="cd00198">
    <property type="entry name" value="vWFA"/>
    <property type="match status" value="1"/>
</dbReference>